<evidence type="ECO:0000313" key="1">
    <source>
        <dbReference type="EMBL" id="CAI9623463.1"/>
    </source>
</evidence>
<reference evidence="1" key="1">
    <citation type="submission" date="2023-05" db="EMBL/GenBank/DDBJ databases">
        <authorList>
            <person name="Stuckert A."/>
        </authorList>
    </citation>
    <scope>NUCLEOTIDE SEQUENCE</scope>
</reference>
<accession>A0ABN9HVI3</accession>
<name>A0ABN9HVI3_9NEOB</name>
<proteinExistence type="predicted"/>
<keyword evidence="2" id="KW-1185">Reference proteome</keyword>
<feature type="non-terminal residue" evidence="1">
    <location>
        <position position="101"/>
    </location>
</feature>
<gene>
    <name evidence="1" type="ORF">SPARVUS_LOCUS16474596</name>
</gene>
<organism evidence="1 2">
    <name type="scientific">Staurois parvus</name>
    <dbReference type="NCBI Taxonomy" id="386267"/>
    <lineage>
        <taxon>Eukaryota</taxon>
        <taxon>Metazoa</taxon>
        <taxon>Chordata</taxon>
        <taxon>Craniata</taxon>
        <taxon>Vertebrata</taxon>
        <taxon>Euteleostomi</taxon>
        <taxon>Amphibia</taxon>
        <taxon>Batrachia</taxon>
        <taxon>Anura</taxon>
        <taxon>Neobatrachia</taxon>
        <taxon>Ranoidea</taxon>
        <taxon>Ranidae</taxon>
        <taxon>Staurois</taxon>
    </lineage>
</organism>
<dbReference type="Proteomes" id="UP001162483">
    <property type="component" value="Unassembled WGS sequence"/>
</dbReference>
<evidence type="ECO:0000313" key="2">
    <source>
        <dbReference type="Proteomes" id="UP001162483"/>
    </source>
</evidence>
<protein>
    <submittedName>
        <fullName evidence="1">Uncharacterized protein</fullName>
    </submittedName>
</protein>
<comment type="caution">
    <text evidence="1">The sequence shown here is derived from an EMBL/GenBank/DDBJ whole genome shotgun (WGS) entry which is preliminary data.</text>
</comment>
<dbReference type="EMBL" id="CATNWA010021661">
    <property type="protein sequence ID" value="CAI9623463.1"/>
    <property type="molecule type" value="Genomic_DNA"/>
</dbReference>
<sequence length="101" mass="10765">MCNVSVSNDIITIPQPALLVPAGPADVCQCVLSVCVGWDACCHSVLSPPIAWGIPAWDLSECGSIILHSLQLSPCHCQPHIQSVRDTDFAFNIGACGILWH</sequence>